<protein>
    <submittedName>
        <fullName evidence="6">Uncharacterized protein</fullName>
    </submittedName>
</protein>
<dbReference type="Pfam" id="PF00512">
    <property type="entry name" value="HisKA"/>
    <property type="match status" value="1"/>
</dbReference>
<keyword evidence="1 2" id="KW-0597">Phosphoprotein</keyword>
<dbReference type="OrthoDB" id="60033at2759"/>
<name>A0A8S1PCI2_9CILI</name>
<dbReference type="CDD" id="cd17546">
    <property type="entry name" value="REC_hyHK_CKI1_RcsC-like"/>
    <property type="match status" value="1"/>
</dbReference>
<keyword evidence="3" id="KW-0472">Membrane</keyword>
<evidence type="ECO:0000256" key="1">
    <source>
        <dbReference type="ARBA" id="ARBA00022553"/>
    </source>
</evidence>
<dbReference type="Pfam" id="PF02518">
    <property type="entry name" value="HATPase_c"/>
    <property type="match status" value="1"/>
</dbReference>
<keyword evidence="3" id="KW-0812">Transmembrane</keyword>
<dbReference type="PANTHER" id="PTHR43719">
    <property type="entry name" value="TWO-COMPONENT HISTIDINE KINASE"/>
    <property type="match status" value="1"/>
</dbReference>
<feature type="transmembrane region" description="Helical" evidence="3">
    <location>
        <begin position="6"/>
        <end position="26"/>
    </location>
</feature>
<proteinExistence type="predicted"/>
<evidence type="ECO:0000313" key="7">
    <source>
        <dbReference type="Proteomes" id="UP000692954"/>
    </source>
</evidence>
<dbReference type="SMART" id="SM00387">
    <property type="entry name" value="HATPase_c"/>
    <property type="match status" value="1"/>
</dbReference>
<feature type="transmembrane region" description="Helical" evidence="3">
    <location>
        <begin position="46"/>
        <end position="65"/>
    </location>
</feature>
<dbReference type="InterPro" id="IPR050956">
    <property type="entry name" value="2C_system_His_kinase"/>
</dbReference>
<dbReference type="CDD" id="cd00082">
    <property type="entry name" value="HisKA"/>
    <property type="match status" value="1"/>
</dbReference>
<dbReference type="EMBL" id="CAJJDN010000074">
    <property type="protein sequence ID" value="CAD8100886.1"/>
    <property type="molecule type" value="Genomic_DNA"/>
</dbReference>
<dbReference type="PANTHER" id="PTHR43719:SF28">
    <property type="entry name" value="PEROXIDE STRESS-ACTIVATED HISTIDINE KINASE MAK1-RELATED"/>
    <property type="match status" value="1"/>
</dbReference>
<dbReference type="InterPro" id="IPR001789">
    <property type="entry name" value="Sig_transdc_resp-reg_receiver"/>
</dbReference>
<dbReference type="PROSITE" id="PS50110">
    <property type="entry name" value="RESPONSE_REGULATORY"/>
    <property type="match status" value="1"/>
</dbReference>
<dbReference type="Pfam" id="PF00072">
    <property type="entry name" value="Response_reg"/>
    <property type="match status" value="1"/>
</dbReference>
<feature type="transmembrane region" description="Helical" evidence="3">
    <location>
        <begin position="89"/>
        <end position="108"/>
    </location>
</feature>
<dbReference type="AlphaFoldDB" id="A0A8S1PCI2"/>
<dbReference type="PROSITE" id="PS50109">
    <property type="entry name" value="HIS_KIN"/>
    <property type="match status" value="1"/>
</dbReference>
<evidence type="ECO:0000256" key="3">
    <source>
        <dbReference type="SAM" id="Phobius"/>
    </source>
</evidence>
<gene>
    <name evidence="6" type="ORF">PSON_ATCC_30995.1.T0740267</name>
</gene>
<reference evidence="6" key="1">
    <citation type="submission" date="2021-01" db="EMBL/GenBank/DDBJ databases">
        <authorList>
            <consortium name="Genoscope - CEA"/>
            <person name="William W."/>
        </authorList>
    </citation>
    <scope>NUCLEOTIDE SEQUENCE</scope>
</reference>
<feature type="modified residue" description="4-aspartylphosphate" evidence="2">
    <location>
        <position position="809"/>
    </location>
</feature>
<feature type="transmembrane region" description="Helical" evidence="3">
    <location>
        <begin position="115"/>
        <end position="131"/>
    </location>
</feature>
<keyword evidence="3" id="KW-1133">Transmembrane helix</keyword>
<dbReference type="Proteomes" id="UP000692954">
    <property type="component" value="Unassembled WGS sequence"/>
</dbReference>
<comment type="caution">
    <text evidence="6">The sequence shown here is derived from an EMBL/GenBank/DDBJ whole genome shotgun (WGS) entry which is preliminary data.</text>
</comment>
<dbReference type="InterPro" id="IPR003594">
    <property type="entry name" value="HATPase_dom"/>
</dbReference>
<feature type="domain" description="Response regulatory" evidence="5">
    <location>
        <begin position="752"/>
        <end position="879"/>
    </location>
</feature>
<evidence type="ECO:0000259" key="4">
    <source>
        <dbReference type="PROSITE" id="PS50109"/>
    </source>
</evidence>
<sequence length="881" mass="102703">MKNLYGYFTISIVISILSIIAQGEIIQIIRLACSIINIIAIKYDKLVLCGLALNKVILFLVGVLTQQNESILQIVLDDHFLQTYLNNRLFIHIWKVISGLTSTLLVCLKYRNEDLNSFLVAIFIPLMYFLPQSQQLLEEYFLPKDEKEKLKSSPRTQIAREYFRIRSRMEENEFNPINLDQNISIDINQLMRRIGSSQDRQFVLQEISYFNEQVWKLRINAMPIGICIISNEIKPKFMNNTLINMIKKNCLEQSDYNLETIYQLFMNHLKFKRIDYVGPYDLPHSAIFKNERQNIKNQSQLDSNLFEDEQYCLFHLIQKIEEGQLDRLLNDEEQIIELFSTFESPNNQRQVFFDCRVLFQEKQKIDYMVIIQDFTKQNELSKLEEKNKFKTKVVQSFSHELRTPLNSATIFLRTAINDTKLDRIIKDQYLQPCLSALKLQNHLINDIIDFSQINAKLLDLKFSQFNLQKIINEITEQFKFQFQFKQIGLAFEISRPMSLLTQIKTDYQRLLQVLTNIIQNALTYSETGYVLVKIDSWDLNEIEFSIKDEGIGLTRKQLTSIRQIINQEQQTTTRTQQWQGFGLIICQMLLRYLSPINRNSIKIESDGQDTGTTVQFIISNHVSAQTQEQTYGQQSKKFIPRMRSMPTLRAEYGLLISIRSKSPSKILLSKTSEQDECDLSSVSIREISAKIHRYELKHCSIEILNQRKPSCITPLKNNNNYKINNNNQLGIRQSSQQLSFKETGSTLLCCNTILSVDDEVFNQKSLQLLLGQQGMNVDIVFNGRQAIEKVQNPTKCCLTCTGYKMILMDCQMPIMDGWKTTRKLREMMQNQQIPKIPIIGLTAFTSNEDVEKCKEVGMLQILHKPLDIQKFQSILAELRII</sequence>
<keyword evidence="7" id="KW-1185">Reference proteome</keyword>
<evidence type="ECO:0000259" key="5">
    <source>
        <dbReference type="PROSITE" id="PS50110"/>
    </source>
</evidence>
<feature type="domain" description="Histidine kinase" evidence="4">
    <location>
        <begin position="396"/>
        <end position="622"/>
    </location>
</feature>
<evidence type="ECO:0000313" key="6">
    <source>
        <dbReference type="EMBL" id="CAD8100886.1"/>
    </source>
</evidence>
<dbReference type="SMART" id="SM00448">
    <property type="entry name" value="REC"/>
    <property type="match status" value="1"/>
</dbReference>
<dbReference type="GO" id="GO:0000155">
    <property type="term" value="F:phosphorelay sensor kinase activity"/>
    <property type="evidence" value="ECO:0007669"/>
    <property type="project" value="InterPro"/>
</dbReference>
<dbReference type="SMART" id="SM00388">
    <property type="entry name" value="HisKA"/>
    <property type="match status" value="1"/>
</dbReference>
<accession>A0A8S1PCI2</accession>
<dbReference type="InterPro" id="IPR005467">
    <property type="entry name" value="His_kinase_dom"/>
</dbReference>
<organism evidence="6 7">
    <name type="scientific">Paramecium sonneborni</name>
    <dbReference type="NCBI Taxonomy" id="65129"/>
    <lineage>
        <taxon>Eukaryota</taxon>
        <taxon>Sar</taxon>
        <taxon>Alveolata</taxon>
        <taxon>Ciliophora</taxon>
        <taxon>Intramacronucleata</taxon>
        <taxon>Oligohymenophorea</taxon>
        <taxon>Peniculida</taxon>
        <taxon>Parameciidae</taxon>
        <taxon>Paramecium</taxon>
    </lineage>
</organism>
<dbReference type="InterPro" id="IPR003661">
    <property type="entry name" value="HisK_dim/P_dom"/>
</dbReference>
<evidence type="ECO:0000256" key="2">
    <source>
        <dbReference type="PROSITE-ProRule" id="PRU00169"/>
    </source>
</evidence>